<dbReference type="SUPFAM" id="SSF53474">
    <property type="entry name" value="alpha/beta-Hydrolases"/>
    <property type="match status" value="1"/>
</dbReference>
<sequence length="535" mass="60532">MSTITATVQDTTQPHTQSNEISPASSGLSHWINVCKGYLDKLYPISKNNSNLIFNDNPSSATHPHETVDDIDGYIKEELYKLSQNHDPSVEDLDHKFRDFGGHDRNPLTSLISLVKSSVFPPPLSELLQERLNDAHVPVWDTMDEEIVIVGGYKGSILKERSTGKKLWMSLKAGFNLADVDLTIGPNPEDEIQAQKDVIAEDMMCEVGPVDISMKLKRKLMESGKCKVHTFGYDWRLSQHINSTRLHEFLSKLDCNQPGSHRKGAIVIAHSMGGLISHHAMQKAPELFKGLVYAGVPSETANILGPFKYGDPVLFNNNIITPESSFFMRSGFVFLPEDGRCFVDANTGREYNLNFFDPEVWTKYNLCPLVSQDRLDYEQRIKETPLSSSLPPLAHAKEERTYQYRTSFADCKKYLTRTLQETQQFHSELKHDPTKNYPPLVMLYGDTVPTGRGSFVSSHQAIIDGEWEDLDNTKPIFGAGDGTVYHKFLMPERKEGFKVAKKVRSERNHMGLLTDLDGVSRCLEGIIQWYEENER</sequence>
<dbReference type="GO" id="GO:0008374">
    <property type="term" value="F:O-acyltransferase activity"/>
    <property type="evidence" value="ECO:0007669"/>
    <property type="project" value="InterPro"/>
</dbReference>
<dbReference type="GO" id="GO:0006629">
    <property type="term" value="P:lipid metabolic process"/>
    <property type="evidence" value="ECO:0007669"/>
    <property type="project" value="InterPro"/>
</dbReference>
<evidence type="ECO:0000313" key="2">
    <source>
        <dbReference type="EMBL" id="KAH3680510.1"/>
    </source>
</evidence>
<evidence type="ECO:0000313" key="3">
    <source>
        <dbReference type="Proteomes" id="UP000774326"/>
    </source>
</evidence>
<name>A0A9P8TJ31_WICPI</name>
<dbReference type="PANTHER" id="PTHR11440">
    <property type="entry name" value="LECITHIN-CHOLESTEROL ACYLTRANSFERASE-RELATED"/>
    <property type="match status" value="1"/>
</dbReference>
<dbReference type="Proteomes" id="UP000774326">
    <property type="component" value="Unassembled WGS sequence"/>
</dbReference>
<keyword evidence="3" id="KW-1185">Reference proteome</keyword>
<reference evidence="2" key="2">
    <citation type="submission" date="2021-01" db="EMBL/GenBank/DDBJ databases">
        <authorList>
            <person name="Schikora-Tamarit M.A."/>
        </authorList>
    </citation>
    <scope>NUCLEOTIDE SEQUENCE</scope>
    <source>
        <strain evidence="2">CBS2887</strain>
    </source>
</reference>
<reference evidence="2" key="1">
    <citation type="journal article" date="2021" name="Open Biol.">
        <title>Shared evolutionary footprints suggest mitochondrial oxidative damage underlies multiple complex I losses in fungi.</title>
        <authorList>
            <person name="Schikora-Tamarit M.A."/>
            <person name="Marcet-Houben M."/>
            <person name="Nosek J."/>
            <person name="Gabaldon T."/>
        </authorList>
    </citation>
    <scope>NUCLEOTIDE SEQUENCE</scope>
    <source>
        <strain evidence="2">CBS2887</strain>
    </source>
</reference>
<dbReference type="Pfam" id="PF02450">
    <property type="entry name" value="LCAT"/>
    <property type="match status" value="1"/>
</dbReference>
<dbReference type="Gene3D" id="3.40.50.1820">
    <property type="entry name" value="alpha/beta hydrolase"/>
    <property type="match status" value="1"/>
</dbReference>
<proteinExistence type="predicted"/>
<organism evidence="2 3">
    <name type="scientific">Wickerhamomyces pijperi</name>
    <name type="common">Yeast</name>
    <name type="synonym">Pichia pijperi</name>
    <dbReference type="NCBI Taxonomy" id="599730"/>
    <lineage>
        <taxon>Eukaryota</taxon>
        <taxon>Fungi</taxon>
        <taxon>Dikarya</taxon>
        <taxon>Ascomycota</taxon>
        <taxon>Saccharomycotina</taxon>
        <taxon>Saccharomycetes</taxon>
        <taxon>Phaffomycetales</taxon>
        <taxon>Wickerhamomycetaceae</taxon>
        <taxon>Wickerhamomyces</taxon>
    </lineage>
</organism>
<dbReference type="InterPro" id="IPR003386">
    <property type="entry name" value="LACT/PDAT_acylTrfase"/>
</dbReference>
<dbReference type="OrthoDB" id="10250441at2759"/>
<dbReference type="EMBL" id="JAEUBG010004721">
    <property type="protein sequence ID" value="KAH3680510.1"/>
    <property type="molecule type" value="Genomic_DNA"/>
</dbReference>
<dbReference type="AlphaFoldDB" id="A0A9P8TJ31"/>
<gene>
    <name evidence="2" type="ORF">WICPIJ_008252</name>
</gene>
<protein>
    <submittedName>
        <fullName evidence="2">Uncharacterized protein</fullName>
    </submittedName>
</protein>
<accession>A0A9P8TJ31</accession>
<comment type="caution">
    <text evidence="2">The sequence shown here is derived from an EMBL/GenBank/DDBJ whole genome shotgun (WGS) entry which is preliminary data.</text>
</comment>
<dbReference type="InterPro" id="IPR029058">
    <property type="entry name" value="AB_hydrolase_fold"/>
</dbReference>
<evidence type="ECO:0000256" key="1">
    <source>
        <dbReference type="SAM" id="MobiDB-lite"/>
    </source>
</evidence>
<feature type="region of interest" description="Disordered" evidence="1">
    <location>
        <begin position="1"/>
        <end position="25"/>
    </location>
</feature>